<gene>
    <name evidence="2" type="ORF">PCAL00307_LOCUS9167</name>
    <name evidence="3" type="ORF">PECAL_2P27270</name>
</gene>
<evidence type="ECO:0000313" key="3">
    <source>
        <dbReference type="EMBL" id="CAH0369600.1"/>
    </source>
</evidence>
<proteinExistence type="predicted"/>
<reference evidence="2" key="1">
    <citation type="submission" date="2021-01" db="EMBL/GenBank/DDBJ databases">
        <authorList>
            <person name="Corre E."/>
            <person name="Pelletier E."/>
            <person name="Niang G."/>
            <person name="Scheremetjew M."/>
            <person name="Finn R."/>
            <person name="Kale V."/>
            <person name="Holt S."/>
            <person name="Cochrane G."/>
            <person name="Meng A."/>
            <person name="Brown T."/>
            <person name="Cohen L."/>
        </authorList>
    </citation>
    <scope>NUCLEOTIDE SEQUENCE</scope>
    <source>
        <strain evidence="2">CCMP1756</strain>
    </source>
</reference>
<protein>
    <recommendedName>
        <fullName evidence="1">PPIase cyclophilin-type domain-containing protein</fullName>
    </recommendedName>
</protein>
<dbReference type="Proteomes" id="UP000789595">
    <property type="component" value="Unassembled WGS sequence"/>
</dbReference>
<dbReference type="Gene3D" id="2.40.100.10">
    <property type="entry name" value="Cyclophilin-like"/>
    <property type="match status" value="1"/>
</dbReference>
<dbReference type="PROSITE" id="PS50072">
    <property type="entry name" value="CSA_PPIASE_2"/>
    <property type="match status" value="1"/>
</dbReference>
<dbReference type="GO" id="GO:0003755">
    <property type="term" value="F:peptidyl-prolyl cis-trans isomerase activity"/>
    <property type="evidence" value="ECO:0007669"/>
    <property type="project" value="InterPro"/>
</dbReference>
<dbReference type="EMBL" id="HBIW01010742">
    <property type="protein sequence ID" value="CAE0693731.1"/>
    <property type="molecule type" value="Transcribed_RNA"/>
</dbReference>
<organism evidence="2">
    <name type="scientific">Pelagomonas calceolata</name>
    <dbReference type="NCBI Taxonomy" id="35677"/>
    <lineage>
        <taxon>Eukaryota</taxon>
        <taxon>Sar</taxon>
        <taxon>Stramenopiles</taxon>
        <taxon>Ochrophyta</taxon>
        <taxon>Pelagophyceae</taxon>
        <taxon>Pelagomonadales</taxon>
        <taxon>Pelagomonadaceae</taxon>
        <taxon>Pelagomonas</taxon>
    </lineage>
</organism>
<reference evidence="3" key="2">
    <citation type="submission" date="2021-11" db="EMBL/GenBank/DDBJ databases">
        <authorList>
            <consortium name="Genoscope - CEA"/>
            <person name="William W."/>
        </authorList>
    </citation>
    <scope>NUCLEOTIDE SEQUENCE</scope>
</reference>
<sequence>MRAFILAAAISSRAASLDNVRHRIAAPGIAAAPTLPTRRALLGAAAAAAANSVVLPAKAAGTLVTLELNVARAPSAPLRIEILPENAPKSAEYFLALCRGTLRARCADVDEPGLARAAASARAQERICLDQQGIDVNLVNSQMWRLVPDKRVDFGRIDSSFAAREPPSFTAEAGGDLRPSQRGAVSVKRGGGAFEFTITPKTNPGLDKEELVVIGRVLDEDLPVLDALNAIPAKKDLVSLGDVPPLGSKIARACEYANPDATCAQFKPLKRVVVSGVAVAS</sequence>
<dbReference type="EMBL" id="CAKKNE010000002">
    <property type="protein sequence ID" value="CAH0369600.1"/>
    <property type="molecule type" value="Genomic_DNA"/>
</dbReference>
<dbReference type="InterPro" id="IPR002130">
    <property type="entry name" value="Cyclophilin-type_PPIase_dom"/>
</dbReference>
<dbReference type="Pfam" id="PF00160">
    <property type="entry name" value="Pro_isomerase"/>
    <property type="match status" value="1"/>
</dbReference>
<dbReference type="SUPFAM" id="SSF50891">
    <property type="entry name" value="Cyclophilin-like"/>
    <property type="match status" value="1"/>
</dbReference>
<dbReference type="AlphaFoldDB" id="A0A7S3ZTV0"/>
<name>A0A7S3ZTV0_9STRA</name>
<feature type="domain" description="PPIase cyclophilin-type" evidence="1">
    <location>
        <begin position="65"/>
        <end position="255"/>
    </location>
</feature>
<accession>A0A7S3ZTV0</accession>
<dbReference type="InterPro" id="IPR029000">
    <property type="entry name" value="Cyclophilin-like_dom_sf"/>
</dbReference>
<keyword evidence="4" id="KW-1185">Reference proteome</keyword>
<evidence type="ECO:0000313" key="4">
    <source>
        <dbReference type="Proteomes" id="UP000789595"/>
    </source>
</evidence>
<dbReference type="OrthoDB" id="252722at2759"/>
<evidence type="ECO:0000259" key="1">
    <source>
        <dbReference type="PROSITE" id="PS50072"/>
    </source>
</evidence>
<evidence type="ECO:0000313" key="2">
    <source>
        <dbReference type="EMBL" id="CAE0693731.1"/>
    </source>
</evidence>